<name>A0ABN3JDP6_9ACTN</name>
<proteinExistence type="predicted"/>
<feature type="compositionally biased region" description="Polar residues" evidence="1">
    <location>
        <begin position="32"/>
        <end position="52"/>
    </location>
</feature>
<dbReference type="EMBL" id="BAAASE010000019">
    <property type="protein sequence ID" value="GAA2427893.1"/>
    <property type="molecule type" value="Genomic_DNA"/>
</dbReference>
<evidence type="ECO:0000313" key="2">
    <source>
        <dbReference type="EMBL" id="GAA2427893.1"/>
    </source>
</evidence>
<evidence type="ECO:0000313" key="3">
    <source>
        <dbReference type="Proteomes" id="UP001499986"/>
    </source>
</evidence>
<sequence length="97" mass="10523">MQGPRQLTHGITGTAGLNRPVPHGRLLDQKKTPTLQRNPSQRCHNDNASSASHAHLPDATSIRKIRLTPHPEAIQMGMKSSWGDSSGRIARSNQGVT</sequence>
<dbReference type="Proteomes" id="UP001499986">
    <property type="component" value="Unassembled WGS sequence"/>
</dbReference>
<reference evidence="2 3" key="1">
    <citation type="journal article" date="2019" name="Int. J. Syst. Evol. Microbiol.">
        <title>The Global Catalogue of Microorganisms (GCM) 10K type strain sequencing project: providing services to taxonomists for standard genome sequencing and annotation.</title>
        <authorList>
            <consortium name="The Broad Institute Genomics Platform"/>
            <consortium name="The Broad Institute Genome Sequencing Center for Infectious Disease"/>
            <person name="Wu L."/>
            <person name="Ma J."/>
        </authorList>
    </citation>
    <scope>NUCLEOTIDE SEQUENCE [LARGE SCALE GENOMIC DNA]</scope>
    <source>
        <strain evidence="2 3">JCM 4358</strain>
    </source>
</reference>
<comment type="caution">
    <text evidence="2">The sequence shown here is derived from an EMBL/GenBank/DDBJ whole genome shotgun (WGS) entry which is preliminary data.</text>
</comment>
<evidence type="ECO:0000256" key="1">
    <source>
        <dbReference type="SAM" id="MobiDB-lite"/>
    </source>
</evidence>
<organism evidence="2 3">
    <name type="scientific">Streptomyces coeruleofuscus</name>
    <dbReference type="NCBI Taxonomy" id="66879"/>
    <lineage>
        <taxon>Bacteria</taxon>
        <taxon>Bacillati</taxon>
        <taxon>Actinomycetota</taxon>
        <taxon>Actinomycetes</taxon>
        <taxon>Kitasatosporales</taxon>
        <taxon>Streptomycetaceae</taxon>
        <taxon>Streptomyces</taxon>
    </lineage>
</organism>
<accession>A0ABN3JDP6</accession>
<protein>
    <submittedName>
        <fullName evidence="2">Uncharacterized protein</fullName>
    </submittedName>
</protein>
<feature type="region of interest" description="Disordered" evidence="1">
    <location>
        <begin position="1"/>
        <end position="60"/>
    </location>
</feature>
<gene>
    <name evidence="2" type="ORF">GCM10010255_83220</name>
</gene>
<keyword evidence="3" id="KW-1185">Reference proteome</keyword>
<feature type="region of interest" description="Disordered" evidence="1">
    <location>
        <begin position="75"/>
        <end position="97"/>
    </location>
</feature>